<feature type="region of interest" description="Disordered" evidence="2">
    <location>
        <begin position="358"/>
        <end position="422"/>
    </location>
</feature>
<accession>A0AAE9DZ99</accession>
<feature type="compositionally biased region" description="Polar residues" evidence="2">
    <location>
        <begin position="574"/>
        <end position="588"/>
    </location>
</feature>
<feature type="region of interest" description="Disordered" evidence="2">
    <location>
        <begin position="603"/>
        <end position="646"/>
    </location>
</feature>
<feature type="region of interest" description="Disordered" evidence="2">
    <location>
        <begin position="709"/>
        <end position="728"/>
    </location>
</feature>
<dbReference type="Pfam" id="PF00856">
    <property type="entry name" value="SET"/>
    <property type="match status" value="1"/>
</dbReference>
<feature type="domain" description="SET" evidence="3">
    <location>
        <begin position="882"/>
        <end position="1015"/>
    </location>
</feature>
<organism evidence="4 5">
    <name type="scientific">Caenorhabditis briggsae</name>
    <dbReference type="NCBI Taxonomy" id="6238"/>
    <lineage>
        <taxon>Eukaryota</taxon>
        <taxon>Metazoa</taxon>
        <taxon>Ecdysozoa</taxon>
        <taxon>Nematoda</taxon>
        <taxon>Chromadorea</taxon>
        <taxon>Rhabditida</taxon>
        <taxon>Rhabditina</taxon>
        <taxon>Rhabditomorpha</taxon>
        <taxon>Rhabditoidea</taxon>
        <taxon>Rhabditidae</taxon>
        <taxon>Peloderinae</taxon>
        <taxon>Caenorhabditis</taxon>
    </lineage>
</organism>
<dbReference type="CDD" id="cd10529">
    <property type="entry name" value="SET_SETD5-like"/>
    <property type="match status" value="1"/>
</dbReference>
<dbReference type="SMART" id="SM00317">
    <property type="entry name" value="SET"/>
    <property type="match status" value="1"/>
</dbReference>
<gene>
    <name evidence="4" type="ORF">L3Y34_016420</name>
</gene>
<evidence type="ECO:0000313" key="5">
    <source>
        <dbReference type="Proteomes" id="UP000827892"/>
    </source>
</evidence>
<dbReference type="PROSITE" id="PS50280">
    <property type="entry name" value="SET"/>
    <property type="match status" value="1"/>
</dbReference>
<reference evidence="4 5" key="1">
    <citation type="submission" date="2022-05" db="EMBL/GenBank/DDBJ databases">
        <title>Chromosome-level reference genomes for two strains of Caenorhabditis briggsae: an improved platform for comparative genomics.</title>
        <authorList>
            <person name="Stevens L."/>
            <person name="Andersen E.C."/>
        </authorList>
    </citation>
    <scope>NUCLEOTIDE SEQUENCE [LARGE SCALE GENOMIC DNA]</scope>
    <source>
        <strain evidence="4">QX1410_ONT</strain>
        <tissue evidence="4">Whole-organism</tissue>
    </source>
</reference>
<dbReference type="EMBL" id="CP090891">
    <property type="protein sequence ID" value="ULU13896.1"/>
    <property type="molecule type" value="Genomic_DNA"/>
</dbReference>
<feature type="region of interest" description="Disordered" evidence="2">
    <location>
        <begin position="458"/>
        <end position="495"/>
    </location>
</feature>
<dbReference type="Proteomes" id="UP000827892">
    <property type="component" value="Chromosome I"/>
</dbReference>
<feature type="compositionally biased region" description="Polar residues" evidence="2">
    <location>
        <begin position="358"/>
        <end position="379"/>
    </location>
</feature>
<feature type="region of interest" description="Disordered" evidence="2">
    <location>
        <begin position="519"/>
        <end position="588"/>
    </location>
</feature>
<dbReference type="SUPFAM" id="SSF82199">
    <property type="entry name" value="SET domain"/>
    <property type="match status" value="2"/>
</dbReference>
<feature type="compositionally biased region" description="Basic and acidic residues" evidence="2">
    <location>
        <begin position="228"/>
        <end position="244"/>
    </location>
</feature>
<feature type="compositionally biased region" description="Polar residues" evidence="2">
    <location>
        <begin position="309"/>
        <end position="319"/>
    </location>
</feature>
<feature type="region of interest" description="Disordered" evidence="2">
    <location>
        <begin position="1115"/>
        <end position="1151"/>
    </location>
</feature>
<dbReference type="PANTHER" id="PTHR46462:SF3">
    <property type="entry name" value="UPSET, ISOFORM A"/>
    <property type="match status" value="1"/>
</dbReference>
<dbReference type="GO" id="GO:0006325">
    <property type="term" value="P:chromatin organization"/>
    <property type="evidence" value="ECO:0007669"/>
    <property type="project" value="UniProtKB-KW"/>
</dbReference>
<evidence type="ECO:0000313" key="4">
    <source>
        <dbReference type="EMBL" id="ULU13896.1"/>
    </source>
</evidence>
<name>A0AAE9DZ99_CAEBR</name>
<feature type="compositionally biased region" description="Low complexity" evidence="2">
    <location>
        <begin position="196"/>
        <end position="224"/>
    </location>
</feature>
<dbReference type="InterPro" id="IPR001214">
    <property type="entry name" value="SET_dom"/>
</dbReference>
<keyword evidence="1" id="KW-0156">Chromatin regulator</keyword>
<dbReference type="InterPro" id="IPR046341">
    <property type="entry name" value="SET_dom_sf"/>
</dbReference>
<dbReference type="Gene3D" id="2.170.270.10">
    <property type="entry name" value="SET domain"/>
    <property type="match status" value="1"/>
</dbReference>
<dbReference type="PANTHER" id="PTHR46462">
    <property type="entry name" value="UPSET, ISOFORM A"/>
    <property type="match status" value="1"/>
</dbReference>
<evidence type="ECO:0000256" key="1">
    <source>
        <dbReference type="ARBA" id="ARBA00022853"/>
    </source>
</evidence>
<protein>
    <recommendedName>
        <fullName evidence="3">SET domain-containing protein</fullName>
    </recommendedName>
</protein>
<feature type="region of interest" description="Disordered" evidence="2">
    <location>
        <begin position="173"/>
        <end position="344"/>
    </location>
</feature>
<proteinExistence type="predicted"/>
<evidence type="ECO:0000259" key="3">
    <source>
        <dbReference type="PROSITE" id="PS50280"/>
    </source>
</evidence>
<sequence>MSSDTDDDASDLKQFDYTAYRNLYTYHAHTLSKTLHRDRESQARLREFRMASEDVTPSEIVLELNGLVGTIQDRIERTPTLFRTDLLDTPLLILTSTGFHGPAYVIRRSSHPNCHLEHVICHLEPIAWILRARKSIPRGTEITVAFDFPPERITVDRPRPEVIRRRTVDGYVNVKARERMPPSPTSSESESLDANTTTSGSSDSFTSSDSPSMSPRVPMSSSAPLKRIRTENGWKTLPAKEKILKKSTSSENPKKKKKKSGGRWGAGWTTKTKKRKVCGAKTTVSPKIPKLDSESIVTSSESKNGDSGKLTSSEAQEMDSSAILTSSDSSKVKNSGATSPEAILASSASKKVVYSILTSSESQKMNPENLNPNMTSSEAQKIDNLDFENSEFQKLTSSDSDETQKSEKSVCPRVQMSSSSAPLKRIRTENGWKTLSAKEKLLIFREFSDWKILEILKIPPPNPQKSINRKKKKPRREPWSSGGGRKKKYSPALKIAECSDSDATSSEFKKMIFEDSEVVVPSSDAPDVAKEHSEPSGAPATSFRVPEVEKTIVMSSGAPATSSEALDEEETSGAPATSSGTDSEVATSSKVREFGIEYSGELGASVTSSKMEIEDSEAPEAYLISSDRQEMRNSDSEGCPTSSETPVVKIDDLEAPEANLTFSEFRKLQNQYSESPEDVVKIEDYSDVSMEFGEAADLLIFAENEEMSNVTSSGVPEEDSDRTSSEISESSVALLKILENHQIPTSSEDSEVPTSSEIFQNLQSTFYPEITENLDSEVPTSSEIFQNSPPLKMAENLDSEPKALEDSESRNLKILENYRISTSSEIPKNSQAPKIAENAQYKVVEDCDEIFENTYSEDVIALLKTLHKKNSKTQKIRNYRAQNLRIRQFRLIQSSEDPEDVKLLALSNVNPGTILLELIGHVALLTETPEDERSGKWMYTANFLTKNAQKSAFGDHRYPKSIFCIDPINECRFLRRSCKPNAHFDHFIDSEDVLRIIVTATHRIQENSEITLKFNRDFAIDSKQPLKCALHQINMSNCPVERKRLRNLTLERDLPALNYSNPNPQPQYLLEHNYRSLSDYKNMDLIVKYVKCELCHLYATHRRTDLIRHLQGVHKASPEDVEGVKGALQKKRAPNGDVKEETSSAPSSSSN</sequence>
<evidence type="ECO:0000256" key="2">
    <source>
        <dbReference type="SAM" id="MobiDB-lite"/>
    </source>
</evidence>
<feature type="compositionally biased region" description="Low complexity" evidence="2">
    <location>
        <begin position="320"/>
        <end position="329"/>
    </location>
</feature>
<dbReference type="AlphaFoldDB" id="A0AAE9DZ99"/>